<keyword evidence="10" id="KW-1185">Reference proteome</keyword>
<keyword evidence="2" id="KW-0813">Transport</keyword>
<evidence type="ECO:0000259" key="8">
    <source>
        <dbReference type="Pfam" id="PF01794"/>
    </source>
</evidence>
<keyword evidence="5" id="KW-0408">Iron</keyword>
<feature type="transmembrane region" description="Helical" evidence="7">
    <location>
        <begin position="12"/>
        <end position="30"/>
    </location>
</feature>
<dbReference type="Pfam" id="PF01794">
    <property type="entry name" value="Ferric_reduct"/>
    <property type="match status" value="1"/>
</dbReference>
<comment type="caution">
    <text evidence="9">The sequence shown here is derived from an EMBL/GenBank/DDBJ whole genome shotgun (WGS) entry which is preliminary data.</text>
</comment>
<feature type="transmembrane region" description="Helical" evidence="7">
    <location>
        <begin position="50"/>
        <end position="68"/>
    </location>
</feature>
<dbReference type="GO" id="GO:0016679">
    <property type="term" value="F:oxidoreductase activity, acting on diphenols and related substances as donors"/>
    <property type="evidence" value="ECO:0007669"/>
    <property type="project" value="TreeGrafter"/>
</dbReference>
<evidence type="ECO:0000256" key="1">
    <source>
        <dbReference type="ARBA" id="ARBA00004141"/>
    </source>
</evidence>
<dbReference type="Proteomes" id="UP001196509">
    <property type="component" value="Unassembled WGS sequence"/>
</dbReference>
<dbReference type="GO" id="GO:0010181">
    <property type="term" value="F:FMN binding"/>
    <property type="evidence" value="ECO:0007669"/>
    <property type="project" value="TreeGrafter"/>
</dbReference>
<feature type="transmembrane region" description="Helical" evidence="7">
    <location>
        <begin position="83"/>
        <end position="101"/>
    </location>
</feature>
<name>A0AAE2ZH07_9HYPH</name>
<accession>A0AAE2ZH07</accession>
<dbReference type="EMBL" id="JAICBX010000001">
    <property type="protein sequence ID" value="MBW8636041.1"/>
    <property type="molecule type" value="Genomic_DNA"/>
</dbReference>
<dbReference type="RefSeq" id="WP_220226751.1">
    <property type="nucleotide sequence ID" value="NZ_JAICBX010000001.1"/>
</dbReference>
<protein>
    <submittedName>
        <fullName evidence="9">Ferric reductase-like transmembrane domain-containing protein</fullName>
    </submittedName>
</protein>
<evidence type="ECO:0000313" key="10">
    <source>
        <dbReference type="Proteomes" id="UP001196509"/>
    </source>
</evidence>
<dbReference type="PANTHER" id="PTHR36964">
    <property type="entry name" value="PROTEIN-METHIONINE-SULFOXIDE REDUCTASE HEME-BINDING SUBUNIT MSRQ"/>
    <property type="match status" value="1"/>
</dbReference>
<sequence length="204" mass="23075">MLTNILNSRLFFWFLLALPGIPMLIGLLGGGALEDGQPVVQALLHPTGEFAARFMIVAMMITPLRMLFPKARWPVWLMRRRRYLGVAAFGYALAHTLLYLVDMGALKLVLDEIGAPGIWTGWIAFAIFIPLAMTSNNAAQRYLLSWWKSLQRWVYAAALLTLAHWILIHDNMAAALVNFAPLALLETYRLWKTLTLRLNPQTAR</sequence>
<dbReference type="GO" id="GO:0005886">
    <property type="term" value="C:plasma membrane"/>
    <property type="evidence" value="ECO:0007669"/>
    <property type="project" value="TreeGrafter"/>
</dbReference>
<dbReference type="InterPro" id="IPR013130">
    <property type="entry name" value="Fe3_Rdtase_TM_dom"/>
</dbReference>
<dbReference type="AlphaFoldDB" id="A0AAE2ZH07"/>
<dbReference type="InterPro" id="IPR022837">
    <property type="entry name" value="MsrQ-like"/>
</dbReference>
<organism evidence="9 10">
    <name type="scientific">Flavimaribacter sediminis</name>
    <dbReference type="NCBI Taxonomy" id="2865987"/>
    <lineage>
        <taxon>Bacteria</taxon>
        <taxon>Pseudomonadati</taxon>
        <taxon>Pseudomonadota</taxon>
        <taxon>Alphaproteobacteria</taxon>
        <taxon>Hyphomicrobiales</taxon>
        <taxon>Rhizobiaceae</taxon>
        <taxon>Flavimaribacter</taxon>
    </lineage>
</organism>
<reference evidence="9" key="1">
    <citation type="submission" date="2021-08" db="EMBL/GenBank/DDBJ databases">
        <title>Hoeflea bacterium WL0058 sp. nov., isolated from the sediment.</title>
        <authorList>
            <person name="Wang L."/>
            <person name="Zhang D."/>
        </authorList>
    </citation>
    <scope>NUCLEOTIDE SEQUENCE</scope>
    <source>
        <strain evidence="9">WL0058</strain>
    </source>
</reference>
<feature type="domain" description="Ferric oxidoreductase" evidence="8">
    <location>
        <begin position="48"/>
        <end position="161"/>
    </location>
</feature>
<keyword evidence="6 7" id="KW-0472">Membrane</keyword>
<keyword evidence="3 7" id="KW-0812">Transmembrane</keyword>
<evidence type="ECO:0000256" key="4">
    <source>
        <dbReference type="ARBA" id="ARBA00022989"/>
    </source>
</evidence>
<dbReference type="PANTHER" id="PTHR36964:SF1">
    <property type="entry name" value="PROTEIN-METHIONINE-SULFOXIDE REDUCTASE HEME-BINDING SUBUNIT MSRQ"/>
    <property type="match status" value="1"/>
</dbReference>
<comment type="subcellular location">
    <subcellularLocation>
        <location evidence="1">Membrane</location>
        <topology evidence="1">Multi-pass membrane protein</topology>
    </subcellularLocation>
</comment>
<evidence type="ECO:0000256" key="3">
    <source>
        <dbReference type="ARBA" id="ARBA00022692"/>
    </source>
</evidence>
<dbReference type="GO" id="GO:0020037">
    <property type="term" value="F:heme binding"/>
    <property type="evidence" value="ECO:0007669"/>
    <property type="project" value="TreeGrafter"/>
</dbReference>
<evidence type="ECO:0000313" key="9">
    <source>
        <dbReference type="EMBL" id="MBW8636041.1"/>
    </source>
</evidence>
<keyword evidence="4 7" id="KW-1133">Transmembrane helix</keyword>
<feature type="transmembrane region" description="Helical" evidence="7">
    <location>
        <begin position="153"/>
        <end position="168"/>
    </location>
</feature>
<evidence type="ECO:0000256" key="6">
    <source>
        <dbReference type="ARBA" id="ARBA00023136"/>
    </source>
</evidence>
<feature type="transmembrane region" description="Helical" evidence="7">
    <location>
        <begin position="113"/>
        <end position="132"/>
    </location>
</feature>
<evidence type="ECO:0000256" key="2">
    <source>
        <dbReference type="ARBA" id="ARBA00022448"/>
    </source>
</evidence>
<evidence type="ECO:0000256" key="7">
    <source>
        <dbReference type="SAM" id="Phobius"/>
    </source>
</evidence>
<proteinExistence type="predicted"/>
<evidence type="ECO:0000256" key="5">
    <source>
        <dbReference type="ARBA" id="ARBA00023004"/>
    </source>
</evidence>
<gene>
    <name evidence="9" type="ORF">K1W69_02495</name>
</gene>